<protein>
    <recommendedName>
        <fullName evidence="3">Tetratricopeptide repeat protein</fullName>
    </recommendedName>
</protein>
<evidence type="ECO:0008006" key="3">
    <source>
        <dbReference type="Google" id="ProtNLM"/>
    </source>
</evidence>
<evidence type="ECO:0000313" key="2">
    <source>
        <dbReference type="Proteomes" id="UP000636010"/>
    </source>
</evidence>
<dbReference type="Proteomes" id="UP000636010">
    <property type="component" value="Unassembled WGS sequence"/>
</dbReference>
<reference evidence="2" key="1">
    <citation type="journal article" date="2019" name="Int. J. Syst. Evol. Microbiol.">
        <title>The Global Catalogue of Microorganisms (GCM) 10K type strain sequencing project: providing services to taxonomists for standard genome sequencing and annotation.</title>
        <authorList>
            <consortium name="The Broad Institute Genomics Platform"/>
            <consortium name="The Broad Institute Genome Sequencing Center for Infectious Disease"/>
            <person name="Wu L."/>
            <person name="Ma J."/>
        </authorList>
    </citation>
    <scope>NUCLEOTIDE SEQUENCE [LARGE SCALE GENOMIC DNA]</scope>
    <source>
        <strain evidence="2">CGMCC 1.10832</strain>
    </source>
</reference>
<comment type="caution">
    <text evidence="1">The sequence shown here is derived from an EMBL/GenBank/DDBJ whole genome shotgun (WGS) entry which is preliminary data.</text>
</comment>
<dbReference type="Pfam" id="PF14559">
    <property type="entry name" value="TPR_19"/>
    <property type="match status" value="1"/>
</dbReference>
<name>A0ABQ1MYG3_9BACT</name>
<organism evidence="1 2">
    <name type="scientific">Marivirga lumbricoides</name>
    <dbReference type="NCBI Taxonomy" id="1046115"/>
    <lineage>
        <taxon>Bacteria</taxon>
        <taxon>Pseudomonadati</taxon>
        <taxon>Bacteroidota</taxon>
        <taxon>Cytophagia</taxon>
        <taxon>Cytophagales</taxon>
        <taxon>Marivirgaceae</taxon>
        <taxon>Marivirga</taxon>
    </lineage>
</organism>
<sequence length="58" mass="6804">MLEELISNEPDNFDAQLLMCRIHMAENDLNEAVKVYQQLRGLKPDFQNDEIKKTLVKL</sequence>
<dbReference type="EMBL" id="BMEC01000014">
    <property type="protein sequence ID" value="GGC49304.1"/>
    <property type="molecule type" value="Genomic_DNA"/>
</dbReference>
<dbReference type="SUPFAM" id="SSF48452">
    <property type="entry name" value="TPR-like"/>
    <property type="match status" value="1"/>
</dbReference>
<proteinExistence type="predicted"/>
<evidence type="ECO:0000313" key="1">
    <source>
        <dbReference type="EMBL" id="GGC49304.1"/>
    </source>
</evidence>
<dbReference type="InterPro" id="IPR011990">
    <property type="entry name" value="TPR-like_helical_dom_sf"/>
</dbReference>
<gene>
    <name evidence="1" type="ORF">GCM10011506_38650</name>
</gene>
<dbReference type="Gene3D" id="1.25.40.10">
    <property type="entry name" value="Tetratricopeptide repeat domain"/>
    <property type="match status" value="1"/>
</dbReference>
<keyword evidence="2" id="KW-1185">Reference proteome</keyword>
<accession>A0ABQ1MYG3</accession>